<reference evidence="1 2" key="3">
    <citation type="submission" date="2008-05" db="EMBL/GenBank/DDBJ databases">
        <authorList>
            <person name="Fulton L."/>
            <person name="Clifton S."/>
            <person name="Fulton B."/>
            <person name="Xu J."/>
            <person name="Minx P."/>
            <person name="Pepin K.H."/>
            <person name="Johnson M."/>
            <person name="Thiruvilangam P."/>
            <person name="Bhonagiri V."/>
            <person name="Nash W.E."/>
            <person name="Mardis E.R."/>
            <person name="Wilson R.K."/>
        </authorList>
    </citation>
    <scope>NUCLEOTIDE SEQUENCE [LARGE SCALE GENOMIC DNA]</scope>
    <source>
        <strain evidence="1 2">ATCC 25827</strain>
    </source>
</reference>
<proteinExistence type="predicted"/>
<protein>
    <submittedName>
        <fullName evidence="1">Uncharacterized protein</fullName>
    </submittedName>
</protein>
<evidence type="ECO:0000313" key="2">
    <source>
        <dbReference type="Proteomes" id="UP000004506"/>
    </source>
</evidence>
<gene>
    <name evidence="1" type="ORF">PROSTU_02470</name>
</gene>
<organism evidence="1 2">
    <name type="scientific">Providencia stuartii ATCC 25827</name>
    <dbReference type="NCBI Taxonomy" id="471874"/>
    <lineage>
        <taxon>Bacteria</taxon>
        <taxon>Pseudomonadati</taxon>
        <taxon>Pseudomonadota</taxon>
        <taxon>Gammaproteobacteria</taxon>
        <taxon>Enterobacterales</taxon>
        <taxon>Morganellaceae</taxon>
        <taxon>Providencia</taxon>
    </lineage>
</organism>
<dbReference type="Proteomes" id="UP000004506">
    <property type="component" value="Unassembled WGS sequence"/>
</dbReference>
<reference evidence="2" key="2">
    <citation type="submission" date="2008-04" db="EMBL/GenBank/DDBJ databases">
        <title>Draft genome sequence of Providencia stuartii(ATCC 25827).</title>
        <authorList>
            <person name="Sudarsanam P."/>
            <person name="Ley R."/>
            <person name="Guruge J."/>
            <person name="Turnbaugh P.J."/>
            <person name="Mahowald M."/>
            <person name="Liep D."/>
            <person name="Gordon J."/>
        </authorList>
    </citation>
    <scope>NUCLEOTIDE SEQUENCE [LARGE SCALE GENOMIC DNA]</scope>
    <source>
        <strain evidence="2">ATCC 25827</strain>
    </source>
</reference>
<dbReference type="EMBL" id="ABJD02000101">
    <property type="protein sequence ID" value="EDU59281.1"/>
    <property type="molecule type" value="Genomic_DNA"/>
</dbReference>
<comment type="caution">
    <text evidence="1">The sequence shown here is derived from an EMBL/GenBank/DDBJ whole genome shotgun (WGS) entry which is preliminary data.</text>
</comment>
<accession>A0AA87CQU6</accession>
<sequence>MFNQLNLNNHQWNEYLFYVVWVSIAKRNTKSPNSPIRLCR</sequence>
<reference evidence="2" key="1">
    <citation type="submission" date="2008-04" db="EMBL/GenBank/DDBJ databases">
        <title>Draft genome sequence of Providencia stuartii (ATCC 25827).</title>
        <authorList>
            <person name="Sudarsanam P."/>
            <person name="Ley R."/>
            <person name="Guruge J."/>
            <person name="Turnbaugh P.J."/>
            <person name="Mahowald M."/>
            <person name="Liep D."/>
            <person name="Gordon J."/>
        </authorList>
    </citation>
    <scope>NUCLEOTIDE SEQUENCE [LARGE SCALE GENOMIC DNA]</scope>
    <source>
        <strain evidence="2">ATCC 25827</strain>
    </source>
</reference>
<dbReference type="AlphaFoldDB" id="A0AA87CQU6"/>
<name>A0AA87CQU6_PROST</name>
<evidence type="ECO:0000313" key="1">
    <source>
        <dbReference type="EMBL" id="EDU59281.1"/>
    </source>
</evidence>